<keyword evidence="8" id="KW-0472">Membrane</keyword>
<feature type="domain" description="Aldehyde dehydrogenase" evidence="9">
    <location>
        <begin position="3"/>
        <end position="445"/>
    </location>
</feature>
<keyword evidence="3" id="KW-0520">NAD</keyword>
<evidence type="ECO:0000313" key="11">
    <source>
        <dbReference type="Proteomes" id="UP000481153"/>
    </source>
</evidence>
<evidence type="ECO:0000256" key="4">
    <source>
        <dbReference type="PIRNR" id="PIRNR036492"/>
    </source>
</evidence>
<dbReference type="GO" id="GO:0006081">
    <property type="term" value="P:aldehyde metabolic process"/>
    <property type="evidence" value="ECO:0007669"/>
    <property type="project" value="InterPro"/>
</dbReference>
<dbReference type="InterPro" id="IPR015590">
    <property type="entry name" value="Aldehyde_DH_dom"/>
</dbReference>
<dbReference type="PIRSF" id="PIRSF036492">
    <property type="entry name" value="ALDH"/>
    <property type="match status" value="1"/>
</dbReference>
<dbReference type="Pfam" id="PF00171">
    <property type="entry name" value="Aldedh"/>
    <property type="match status" value="1"/>
</dbReference>
<dbReference type="InterPro" id="IPR016161">
    <property type="entry name" value="Ald_DH/histidinol_DH"/>
</dbReference>
<evidence type="ECO:0000256" key="7">
    <source>
        <dbReference type="RuleBase" id="RU003345"/>
    </source>
</evidence>
<feature type="transmembrane region" description="Helical" evidence="8">
    <location>
        <begin position="481"/>
        <end position="500"/>
    </location>
</feature>
<evidence type="ECO:0000256" key="8">
    <source>
        <dbReference type="SAM" id="Phobius"/>
    </source>
</evidence>
<dbReference type="EMBL" id="VJMJ01000367">
    <property type="protein sequence ID" value="KAF0721761.1"/>
    <property type="molecule type" value="Genomic_DNA"/>
</dbReference>
<name>A0A6G0W3Z2_9STRA</name>
<dbReference type="Proteomes" id="UP000481153">
    <property type="component" value="Unassembled WGS sequence"/>
</dbReference>
<dbReference type="PANTHER" id="PTHR43570">
    <property type="entry name" value="ALDEHYDE DEHYDROGENASE"/>
    <property type="match status" value="1"/>
</dbReference>
<evidence type="ECO:0000256" key="6">
    <source>
        <dbReference type="PROSITE-ProRule" id="PRU10007"/>
    </source>
</evidence>
<feature type="active site" evidence="5 6">
    <location>
        <position position="220"/>
    </location>
</feature>
<sequence>MTTLQPSTAASIEADVTTLRASFRQGKLKSLESRKRILRQIQKLVSENTPLFEEAIMKDLHRHPSELFLAEIAHVLSEVQEALDYLDDWAAPEKVSTNLANIPGTSRIVREPLGVCCIIDTFNYPISLALAPLIGCISAGNCGLVRLPPEGTCDNISAALASLIDKYIDADVVRYVVGGIEPNIAMLKHKFDLIFVTGGLTIGKIVARAAAEHLTPTILELGGKSPCIVDESVDLKLAAKRIAWGSFMNCGHTCVRPDYLLIHSKIADTFVRLLIDQLREFFGDDPQQSSSYGRIVNQGHTKRLVGIVESDRAFVIHGGKSDLADRYLAPTLLNFKSNFQAFEASASMQDELFGPVLPMVYYDQLDPVLDFINGRPKPLALYVFATNSRMIDTVMKGTTSGGFVANDTIVHYLNSHLPFGGVGGSGMGAYHGKHSFEAFSHKKSVLLRGSYLDLPQRYMPYTPSGFRVLKLALSPITRGQVRFALGTTIVTLAAIAFAFFQAKLKAKLTKA</sequence>
<comment type="similarity">
    <text evidence="1 4 7">Belongs to the aldehyde dehydrogenase family.</text>
</comment>
<keyword evidence="8" id="KW-0812">Transmembrane</keyword>
<dbReference type="Gene3D" id="3.40.605.10">
    <property type="entry name" value="Aldehyde Dehydrogenase, Chain A, domain 1"/>
    <property type="match status" value="1"/>
</dbReference>
<evidence type="ECO:0000256" key="2">
    <source>
        <dbReference type="ARBA" id="ARBA00023002"/>
    </source>
</evidence>
<evidence type="ECO:0000259" key="9">
    <source>
        <dbReference type="Pfam" id="PF00171"/>
    </source>
</evidence>
<dbReference type="PANTHER" id="PTHR43570:SF16">
    <property type="entry name" value="ALDEHYDE DEHYDROGENASE TYPE III, ISOFORM Q"/>
    <property type="match status" value="1"/>
</dbReference>
<dbReference type="FunFam" id="3.40.605.10:FF:000004">
    <property type="entry name" value="Aldehyde dehydrogenase"/>
    <property type="match status" value="1"/>
</dbReference>
<evidence type="ECO:0000256" key="5">
    <source>
        <dbReference type="PIRSR" id="PIRSR036492-1"/>
    </source>
</evidence>
<dbReference type="GO" id="GO:0004029">
    <property type="term" value="F:aldehyde dehydrogenase (NAD+) activity"/>
    <property type="evidence" value="ECO:0007669"/>
    <property type="project" value="TreeGrafter"/>
</dbReference>
<dbReference type="CDD" id="cd07087">
    <property type="entry name" value="ALDH_F3-13-14_CALDH-like"/>
    <property type="match status" value="1"/>
</dbReference>
<evidence type="ECO:0000313" key="10">
    <source>
        <dbReference type="EMBL" id="KAF0721761.1"/>
    </source>
</evidence>
<keyword evidence="8" id="KW-1133">Transmembrane helix</keyword>
<organism evidence="10 11">
    <name type="scientific">Aphanomyces euteiches</name>
    <dbReference type="NCBI Taxonomy" id="100861"/>
    <lineage>
        <taxon>Eukaryota</taxon>
        <taxon>Sar</taxon>
        <taxon>Stramenopiles</taxon>
        <taxon>Oomycota</taxon>
        <taxon>Saprolegniomycetes</taxon>
        <taxon>Saprolegniales</taxon>
        <taxon>Verrucalvaceae</taxon>
        <taxon>Aphanomyces</taxon>
    </lineage>
</organism>
<dbReference type="VEuPathDB" id="FungiDB:AeMF1_020446"/>
<dbReference type="FunFam" id="3.40.309.10:FF:000003">
    <property type="entry name" value="Aldehyde dehydrogenase"/>
    <property type="match status" value="1"/>
</dbReference>
<evidence type="ECO:0000256" key="1">
    <source>
        <dbReference type="ARBA" id="ARBA00009986"/>
    </source>
</evidence>
<keyword evidence="2 4" id="KW-0560">Oxidoreductase</keyword>
<accession>A0A6G0W3Z2</accession>
<evidence type="ECO:0000256" key="3">
    <source>
        <dbReference type="ARBA" id="ARBA00023027"/>
    </source>
</evidence>
<dbReference type="InterPro" id="IPR029510">
    <property type="entry name" value="Ald_DH_CS_GLU"/>
</dbReference>
<dbReference type="PROSITE" id="PS00687">
    <property type="entry name" value="ALDEHYDE_DEHYDR_GLU"/>
    <property type="match status" value="1"/>
</dbReference>
<dbReference type="AlphaFoldDB" id="A0A6G0W3Z2"/>
<comment type="caution">
    <text evidence="10">The sequence shown here is derived from an EMBL/GenBank/DDBJ whole genome shotgun (WGS) entry which is preliminary data.</text>
</comment>
<feature type="active site" evidence="5">
    <location>
        <position position="254"/>
    </location>
</feature>
<dbReference type="GO" id="GO:0005737">
    <property type="term" value="C:cytoplasm"/>
    <property type="evidence" value="ECO:0007669"/>
    <property type="project" value="TreeGrafter"/>
</dbReference>
<gene>
    <name evidence="10" type="ORF">Ae201684_018939</name>
</gene>
<proteinExistence type="inferred from homology"/>
<reference evidence="10 11" key="1">
    <citation type="submission" date="2019-07" db="EMBL/GenBank/DDBJ databases">
        <title>Genomics analysis of Aphanomyces spp. identifies a new class of oomycete effector associated with host adaptation.</title>
        <authorList>
            <person name="Gaulin E."/>
        </authorList>
    </citation>
    <scope>NUCLEOTIDE SEQUENCE [LARGE SCALE GENOMIC DNA]</scope>
    <source>
        <strain evidence="10 11">ATCC 201684</strain>
    </source>
</reference>
<dbReference type="SUPFAM" id="SSF53720">
    <property type="entry name" value="ALDH-like"/>
    <property type="match status" value="1"/>
</dbReference>
<dbReference type="InterPro" id="IPR016163">
    <property type="entry name" value="Ald_DH_C"/>
</dbReference>
<keyword evidence="11" id="KW-1185">Reference proteome</keyword>
<protein>
    <recommendedName>
        <fullName evidence="4">Aldehyde dehydrogenase</fullName>
    </recommendedName>
</protein>
<dbReference type="InterPro" id="IPR016162">
    <property type="entry name" value="Ald_DH_N"/>
</dbReference>
<dbReference type="InterPro" id="IPR012394">
    <property type="entry name" value="Aldehyde_DH_NAD(P)"/>
</dbReference>
<dbReference type="Gene3D" id="3.40.309.10">
    <property type="entry name" value="Aldehyde Dehydrogenase, Chain A, domain 2"/>
    <property type="match status" value="1"/>
</dbReference>